<keyword evidence="6 9" id="KW-0378">Hydrolase</keyword>
<dbReference type="InterPro" id="IPR042172">
    <property type="entry name" value="Adenosylhomocyst_ase-like_sf"/>
</dbReference>
<evidence type="ECO:0000313" key="9">
    <source>
        <dbReference type="EMBL" id="XAY04774.1"/>
    </source>
</evidence>
<dbReference type="SMART" id="SM00996">
    <property type="entry name" value="AdoHcyase"/>
    <property type="match status" value="1"/>
</dbReference>
<comment type="cofactor">
    <cofactor evidence="5 6">
        <name>NAD(+)</name>
        <dbReference type="ChEBI" id="CHEBI:57540"/>
    </cofactor>
    <text evidence="5 6">Binds 1 NAD(+) per subunit.</text>
</comment>
<keyword evidence="2 6" id="KW-0554">One-carbon metabolism</keyword>
<dbReference type="Gene3D" id="3.40.50.1480">
    <property type="entry name" value="Adenosylhomocysteinase-like"/>
    <property type="match status" value="1"/>
</dbReference>
<dbReference type="Pfam" id="PF05221">
    <property type="entry name" value="AdoHcyase"/>
    <property type="match status" value="2"/>
</dbReference>
<dbReference type="SMART" id="SM00997">
    <property type="entry name" value="AdoHcyase_NAD"/>
    <property type="match status" value="1"/>
</dbReference>
<gene>
    <name evidence="9" type="primary">ahcY_2</name>
    <name evidence="9" type="ORF">DSM112329_01611</name>
</gene>
<feature type="binding site" evidence="5">
    <location>
        <position position="346"/>
    </location>
    <ligand>
        <name>NAD(+)</name>
        <dbReference type="ChEBI" id="CHEBI:57540"/>
    </ligand>
</feature>
<evidence type="ECO:0000256" key="2">
    <source>
        <dbReference type="ARBA" id="ARBA00022563"/>
    </source>
</evidence>
<dbReference type="EC" id="3.13.2.1" evidence="4 6"/>
<dbReference type="GO" id="GO:0006730">
    <property type="term" value="P:one-carbon metabolic process"/>
    <property type="evidence" value="ECO:0007669"/>
    <property type="project" value="UniProtKB-UniRule"/>
</dbReference>
<dbReference type="CDD" id="cd00401">
    <property type="entry name" value="SAHH"/>
    <property type="match status" value="1"/>
</dbReference>
<comment type="catalytic activity">
    <reaction evidence="6">
        <text>S-adenosyl-L-homocysteine + H2O = L-homocysteine + adenosine</text>
        <dbReference type="Rhea" id="RHEA:21708"/>
        <dbReference type="ChEBI" id="CHEBI:15377"/>
        <dbReference type="ChEBI" id="CHEBI:16335"/>
        <dbReference type="ChEBI" id="CHEBI:57856"/>
        <dbReference type="ChEBI" id="CHEBI:58199"/>
        <dbReference type="EC" id="3.13.2.1"/>
    </reaction>
</comment>
<dbReference type="PIRSF" id="PIRSF001109">
    <property type="entry name" value="Ad_hcy_hydrolase"/>
    <property type="match status" value="1"/>
</dbReference>
<dbReference type="InterPro" id="IPR000043">
    <property type="entry name" value="Adenosylhomocysteinase-like"/>
</dbReference>
<dbReference type="SUPFAM" id="SSF52283">
    <property type="entry name" value="Formate/glycerate dehydrogenase catalytic domain-like"/>
    <property type="match status" value="1"/>
</dbReference>
<dbReference type="GO" id="GO:0033353">
    <property type="term" value="P:S-adenosylmethionine cycle"/>
    <property type="evidence" value="ECO:0007669"/>
    <property type="project" value="TreeGrafter"/>
</dbReference>
<proteinExistence type="inferred from homology"/>
<feature type="binding site" evidence="5">
    <location>
        <begin position="293"/>
        <end position="295"/>
    </location>
    <ligand>
        <name>NAD(+)</name>
        <dbReference type="ChEBI" id="CHEBI:57540"/>
    </ligand>
</feature>
<dbReference type="InterPro" id="IPR036291">
    <property type="entry name" value="NAD(P)-bd_dom_sf"/>
</dbReference>
<sequence>MTSSVADPSLADAGRDRIDWADAQMPVLRSIRERFAATRPLDGVTVAACLHVTAETANLVRTLLAGGARVAICAANPLSTQDDVAAALAAEDGASVHARRGEDMDAYIANVRALVETEPQVTLDDGADLLTVLHARVAGLPTGFLGGTEETTTGLVRLRSLQQSGDLACPVLAVNEAKTERLFNDHYGTGQSTLDGILRATNLLMAGRTVVILGYGITGKGVALRARGAGAQVIVCEVDPMRALEARMEGFQVMPALEAAARGEVFITVTGAPGVLTTEHFQAMADGAVLANAGHFDVEIDLPALDAVATGGMRSVLPLVTQYEIAASAGAPPRRLNLLADGRVVNLAAGQGHPAAVMDMSFATQALVTEHLVRSAVGQPGLPAGVQPVPDAIDREVAALKLHSLGVRIDRLSTAQEQYLNHWA</sequence>
<dbReference type="KEGG" id="parq:DSM112329_01611"/>
<dbReference type="NCBIfam" id="NF004005">
    <property type="entry name" value="PRK05476.2-3"/>
    <property type="match status" value="1"/>
</dbReference>
<feature type="binding site" evidence="5">
    <location>
        <position position="353"/>
    </location>
    <ligand>
        <name>NAD(+)</name>
        <dbReference type="ChEBI" id="CHEBI:57540"/>
    </ligand>
</feature>
<evidence type="ECO:0000259" key="8">
    <source>
        <dbReference type="SMART" id="SM00997"/>
    </source>
</evidence>
<evidence type="ECO:0000256" key="1">
    <source>
        <dbReference type="ARBA" id="ARBA00007122"/>
    </source>
</evidence>
<organism evidence="9">
    <name type="scientific">Paraconexibacter sp. AEG42_29</name>
    <dbReference type="NCBI Taxonomy" id="2997339"/>
    <lineage>
        <taxon>Bacteria</taxon>
        <taxon>Bacillati</taxon>
        <taxon>Actinomycetota</taxon>
        <taxon>Thermoleophilia</taxon>
        <taxon>Solirubrobacterales</taxon>
        <taxon>Paraconexibacteraceae</taxon>
        <taxon>Paraconexibacter</taxon>
    </lineage>
</organism>
<evidence type="ECO:0000256" key="5">
    <source>
        <dbReference type="PIRSR" id="PIRSR001109-2"/>
    </source>
</evidence>
<comment type="pathway">
    <text evidence="6">Amino-acid biosynthesis; L-homocysteine biosynthesis; L-homocysteine from S-adenosyl-L-homocysteine: step 1/1.</text>
</comment>
<feature type="binding site" evidence="5">
    <location>
        <position position="237"/>
    </location>
    <ligand>
        <name>NAD(+)</name>
        <dbReference type="ChEBI" id="CHEBI:57540"/>
    </ligand>
</feature>
<feature type="binding site" evidence="5">
    <location>
        <begin position="151"/>
        <end position="153"/>
    </location>
    <ligand>
        <name>NAD(+)</name>
        <dbReference type="ChEBI" id="CHEBI:57540"/>
    </ligand>
</feature>
<comment type="similarity">
    <text evidence="1 7">Belongs to the adenosylhomocysteinase family.</text>
</comment>
<dbReference type="SUPFAM" id="SSF51735">
    <property type="entry name" value="NAD(P)-binding Rossmann-fold domains"/>
    <property type="match status" value="1"/>
</dbReference>
<dbReference type="Gene3D" id="3.40.50.720">
    <property type="entry name" value="NAD(P)-binding Rossmann-like Domain"/>
    <property type="match status" value="1"/>
</dbReference>
<feature type="domain" description="S-adenosyl-L-homocysteine hydrolase NAD binding" evidence="8">
    <location>
        <begin position="185"/>
        <end position="352"/>
    </location>
</feature>
<dbReference type="AlphaFoldDB" id="A0AAU7AT29"/>
<dbReference type="NCBIfam" id="TIGR00936">
    <property type="entry name" value="ahcY"/>
    <property type="match status" value="1"/>
</dbReference>
<keyword evidence="3 5" id="KW-0520">NAD</keyword>
<dbReference type="Pfam" id="PF00670">
    <property type="entry name" value="AdoHcyase_NAD"/>
    <property type="match status" value="1"/>
</dbReference>
<dbReference type="PANTHER" id="PTHR23420:SF0">
    <property type="entry name" value="ADENOSYLHOMOCYSTEINASE"/>
    <property type="match status" value="1"/>
</dbReference>
<evidence type="ECO:0000256" key="7">
    <source>
        <dbReference type="RuleBase" id="RU004166"/>
    </source>
</evidence>
<dbReference type="GO" id="GO:0004013">
    <property type="term" value="F:adenosylhomocysteinase activity"/>
    <property type="evidence" value="ECO:0007669"/>
    <property type="project" value="UniProtKB-UniRule"/>
</dbReference>
<dbReference type="PANTHER" id="PTHR23420">
    <property type="entry name" value="ADENOSYLHOMOCYSTEINASE"/>
    <property type="match status" value="1"/>
</dbReference>
<evidence type="ECO:0000256" key="3">
    <source>
        <dbReference type="ARBA" id="ARBA00023027"/>
    </source>
</evidence>
<dbReference type="EMBL" id="CP114014">
    <property type="protein sequence ID" value="XAY04774.1"/>
    <property type="molecule type" value="Genomic_DNA"/>
</dbReference>
<evidence type="ECO:0000256" key="6">
    <source>
        <dbReference type="RuleBase" id="RU000548"/>
    </source>
</evidence>
<protein>
    <recommendedName>
        <fullName evidence="4 6">Adenosylhomocysteinase</fullName>
        <ecNumber evidence="4 6">3.13.2.1</ecNumber>
    </recommendedName>
</protein>
<dbReference type="GO" id="GO:0005829">
    <property type="term" value="C:cytosol"/>
    <property type="evidence" value="ECO:0007669"/>
    <property type="project" value="TreeGrafter"/>
</dbReference>
<feature type="binding site" evidence="5">
    <location>
        <begin position="216"/>
        <end position="221"/>
    </location>
    <ligand>
        <name>NAD(+)</name>
        <dbReference type="ChEBI" id="CHEBI:57540"/>
    </ligand>
</feature>
<evidence type="ECO:0000256" key="4">
    <source>
        <dbReference type="NCBIfam" id="TIGR00936"/>
    </source>
</evidence>
<name>A0AAU7AT29_9ACTN</name>
<dbReference type="InterPro" id="IPR015878">
    <property type="entry name" value="Ado_hCys_hydrolase_NAD-bd"/>
</dbReference>
<dbReference type="RefSeq" id="WP_354701299.1">
    <property type="nucleotide sequence ID" value="NZ_CP114014.1"/>
</dbReference>
<accession>A0AAU7AT29</accession>
<reference evidence="9" key="1">
    <citation type="submission" date="2022-12" db="EMBL/GenBank/DDBJ databases">
        <title>Paraconexibacter alkalitolerans sp. nov. and Baekduia alba sp. nov., isolated from soil and emended description of the genera Paraconexibacter (Chun et al., 2020) and Baekduia (An et al., 2020).</title>
        <authorList>
            <person name="Vieira S."/>
            <person name="Huber K.J."/>
            <person name="Geppert A."/>
            <person name="Wolf J."/>
            <person name="Neumann-Schaal M."/>
            <person name="Muesken M."/>
            <person name="Overmann J."/>
        </authorList>
    </citation>
    <scope>NUCLEOTIDE SEQUENCE</scope>
    <source>
        <strain evidence="9">AEG42_29</strain>
    </source>
</reference>